<dbReference type="OrthoDB" id="67965at2759"/>
<evidence type="ECO:0000256" key="1">
    <source>
        <dbReference type="SAM" id="Phobius"/>
    </source>
</evidence>
<organism evidence="2">
    <name type="scientific">Notodromas monacha</name>
    <dbReference type="NCBI Taxonomy" id="399045"/>
    <lineage>
        <taxon>Eukaryota</taxon>
        <taxon>Metazoa</taxon>
        <taxon>Ecdysozoa</taxon>
        <taxon>Arthropoda</taxon>
        <taxon>Crustacea</taxon>
        <taxon>Oligostraca</taxon>
        <taxon>Ostracoda</taxon>
        <taxon>Podocopa</taxon>
        <taxon>Podocopida</taxon>
        <taxon>Cypridocopina</taxon>
        <taxon>Cypridoidea</taxon>
        <taxon>Cyprididae</taxon>
        <taxon>Notodromas</taxon>
    </lineage>
</organism>
<proteinExistence type="predicted"/>
<gene>
    <name evidence="2" type="ORF">NMOB1V02_LOCUS3073</name>
</gene>
<keyword evidence="1" id="KW-0812">Transmembrane</keyword>
<feature type="transmembrane region" description="Helical" evidence="1">
    <location>
        <begin position="285"/>
        <end position="304"/>
    </location>
</feature>
<feature type="transmembrane region" description="Helical" evidence="1">
    <location>
        <begin position="40"/>
        <end position="59"/>
    </location>
</feature>
<dbReference type="Pfam" id="PF06966">
    <property type="entry name" value="DUF1295"/>
    <property type="match status" value="2"/>
</dbReference>
<feature type="transmembrane region" description="Helical" evidence="1">
    <location>
        <begin position="68"/>
        <end position="87"/>
    </location>
</feature>
<feature type="transmembrane region" description="Helical" evidence="1">
    <location>
        <begin position="325"/>
        <end position="344"/>
    </location>
</feature>
<keyword evidence="1" id="KW-0472">Membrane</keyword>
<evidence type="ECO:0000313" key="3">
    <source>
        <dbReference type="Proteomes" id="UP000678499"/>
    </source>
</evidence>
<dbReference type="PANTHER" id="PTHR32251:SF17">
    <property type="entry name" value="STEROID 5-ALPHA REDUCTASE C-TERMINAL DOMAIN-CONTAINING PROTEIN"/>
    <property type="match status" value="1"/>
</dbReference>
<dbReference type="AlphaFoldDB" id="A0A7R9BJT5"/>
<dbReference type="EMBL" id="CAJPEX010000386">
    <property type="protein sequence ID" value="CAG0915426.1"/>
    <property type="molecule type" value="Genomic_DNA"/>
</dbReference>
<feature type="transmembrane region" description="Helical" evidence="1">
    <location>
        <begin position="136"/>
        <end position="156"/>
    </location>
</feature>
<name>A0A7R9BJT5_9CRUS</name>
<sequence>MSLPSWSDIQKTGEQVWQDATKMGIQTEKTAESMVFDNFIYLRYLVMMTFGIQGVMWAISSWFKTDKLYDLTGSVTYAAIILTSYMYTETTNLRQLVQTSLVLVWALRLGTYLFARISTDGLERRFSGVKEHPFKFLFSWVLQGIWVVVTLLPSLMVNTTPAGRHLEYDLNNRDYAAYGLWACGFIVEATADFQKSLFKSDSANKEKFVNVGLWRLSRHPNYLGEIIMWFALYIPLTNVLTGWMRWTFILCPVFDMLLLTTLSGIPVLEERDLKKWGSDPEYRKYLSKTSVLIPYMWLGSYLFIRICKEGFDRRFNGIRDKPAKFVIHWFLQGIWIFVTLLPSIIVNLTDSSQHVDPNLNKDDYTGWSLWTVGFLIETIADYQKARFRCENANKGKFIHSGLWSLSRHPNYLGEMIMWFALYVPLTNVISGWRLYAFLLCPLFDVFWLVSLSGVPPLEQQGLKRWGDDPLYHKYLRTTSLIIPLIW</sequence>
<keyword evidence="1" id="KW-1133">Transmembrane helix</keyword>
<feature type="transmembrane region" description="Helical" evidence="1">
    <location>
        <begin position="93"/>
        <end position="115"/>
    </location>
</feature>
<keyword evidence="3" id="KW-1185">Reference proteome</keyword>
<protein>
    <recommendedName>
        <fullName evidence="4">Steroid 5-alpha reductase C-terminal domain-containing protein</fullName>
    </recommendedName>
</protein>
<dbReference type="InterPro" id="IPR010721">
    <property type="entry name" value="UstE-like"/>
</dbReference>
<accession>A0A7R9BJT5</accession>
<feature type="transmembrane region" description="Helical" evidence="1">
    <location>
        <begin position="222"/>
        <end position="240"/>
    </location>
</feature>
<dbReference type="GO" id="GO:0016020">
    <property type="term" value="C:membrane"/>
    <property type="evidence" value="ECO:0007669"/>
    <property type="project" value="TreeGrafter"/>
</dbReference>
<feature type="transmembrane region" description="Helical" evidence="1">
    <location>
        <begin position="411"/>
        <end position="429"/>
    </location>
</feature>
<dbReference type="Gene3D" id="1.20.120.1630">
    <property type="match status" value="2"/>
</dbReference>
<dbReference type="PANTHER" id="PTHR32251">
    <property type="entry name" value="3-OXO-5-ALPHA-STEROID 4-DEHYDROGENASE"/>
    <property type="match status" value="1"/>
</dbReference>
<reference evidence="2" key="1">
    <citation type="submission" date="2020-11" db="EMBL/GenBank/DDBJ databases">
        <authorList>
            <person name="Tran Van P."/>
        </authorList>
    </citation>
    <scope>NUCLEOTIDE SEQUENCE</scope>
</reference>
<dbReference type="EMBL" id="OA882423">
    <property type="protein sequence ID" value="CAD7275274.1"/>
    <property type="molecule type" value="Genomic_DNA"/>
</dbReference>
<dbReference type="PROSITE" id="PS50244">
    <property type="entry name" value="S5A_REDUCTASE"/>
    <property type="match status" value="2"/>
</dbReference>
<dbReference type="Proteomes" id="UP000678499">
    <property type="component" value="Unassembled WGS sequence"/>
</dbReference>
<evidence type="ECO:0008006" key="4">
    <source>
        <dbReference type="Google" id="ProtNLM"/>
    </source>
</evidence>
<evidence type="ECO:0000313" key="2">
    <source>
        <dbReference type="EMBL" id="CAD7275274.1"/>
    </source>
</evidence>